<evidence type="ECO:0000256" key="5">
    <source>
        <dbReference type="ARBA" id="ARBA00023274"/>
    </source>
</evidence>
<dbReference type="GO" id="GO:0003735">
    <property type="term" value="F:structural constituent of ribosome"/>
    <property type="evidence" value="ECO:0007669"/>
    <property type="project" value="InterPro"/>
</dbReference>
<evidence type="ECO:0000256" key="3">
    <source>
        <dbReference type="ARBA" id="ARBA00022884"/>
    </source>
</evidence>
<dbReference type="InterPro" id="IPR004389">
    <property type="entry name" value="Ribosomal_uL18_bac-type"/>
</dbReference>
<sequence length="122" mass="14132">MKISSLLKQTRRQRSRRLLRVRRPILESKARPRLTVHRSSRYIYAQIIDDRLGKTLVASSDLKIKVKDKQTKTERAKLVGKALAEKAMAKKIKTVVFDRGWYKFHGRIKALADSAREAGLIF</sequence>
<keyword evidence="4 7" id="KW-0689">Ribosomal protein</keyword>
<dbReference type="FunFam" id="3.30.420.100:FF:000001">
    <property type="entry name" value="50S ribosomal protein L18"/>
    <property type="match status" value="1"/>
</dbReference>
<evidence type="ECO:0000256" key="6">
    <source>
        <dbReference type="ARBA" id="ARBA00035197"/>
    </source>
</evidence>
<comment type="caution">
    <text evidence="8">The sequence shown here is derived from an EMBL/GenBank/DDBJ whole genome shotgun (WGS) entry which is preliminary data.</text>
</comment>
<evidence type="ECO:0000313" key="8">
    <source>
        <dbReference type="EMBL" id="OGK64425.1"/>
    </source>
</evidence>
<evidence type="ECO:0000256" key="2">
    <source>
        <dbReference type="ARBA" id="ARBA00022730"/>
    </source>
</evidence>
<dbReference type="NCBIfam" id="TIGR00060">
    <property type="entry name" value="L18_bact"/>
    <property type="match status" value="1"/>
</dbReference>
<dbReference type="Gene3D" id="3.30.420.100">
    <property type="match status" value="1"/>
</dbReference>
<evidence type="ECO:0000313" key="9">
    <source>
        <dbReference type="Proteomes" id="UP000178450"/>
    </source>
</evidence>
<dbReference type="PANTHER" id="PTHR12899:SF3">
    <property type="entry name" value="LARGE RIBOSOMAL SUBUNIT PROTEIN UL18M"/>
    <property type="match status" value="1"/>
</dbReference>
<dbReference type="GO" id="GO:0006412">
    <property type="term" value="P:translation"/>
    <property type="evidence" value="ECO:0007669"/>
    <property type="project" value="UniProtKB-UniRule"/>
</dbReference>
<dbReference type="GO" id="GO:0022625">
    <property type="term" value="C:cytosolic large ribosomal subunit"/>
    <property type="evidence" value="ECO:0007669"/>
    <property type="project" value="TreeGrafter"/>
</dbReference>
<dbReference type="InterPro" id="IPR005484">
    <property type="entry name" value="Ribosomal_uL18_bac/plant/anim"/>
</dbReference>
<evidence type="ECO:0000256" key="1">
    <source>
        <dbReference type="ARBA" id="ARBA00007116"/>
    </source>
</evidence>
<dbReference type="EMBL" id="MGBG01000021">
    <property type="protein sequence ID" value="OGK64425.1"/>
    <property type="molecule type" value="Genomic_DNA"/>
</dbReference>
<protein>
    <recommendedName>
        <fullName evidence="6 7">Large ribosomal subunit protein uL18</fullName>
    </recommendedName>
</protein>
<keyword evidence="3 7" id="KW-0694">RNA-binding</keyword>
<dbReference type="PANTHER" id="PTHR12899">
    <property type="entry name" value="39S RIBOSOMAL PROTEIN L18, MITOCHONDRIAL"/>
    <property type="match status" value="1"/>
</dbReference>
<dbReference type="Pfam" id="PF00861">
    <property type="entry name" value="Ribosomal_L18p"/>
    <property type="match status" value="1"/>
</dbReference>
<comment type="function">
    <text evidence="7">This is one of the proteins that bind and probably mediate the attachment of the 5S RNA into the large ribosomal subunit, where it forms part of the central protuberance.</text>
</comment>
<comment type="similarity">
    <text evidence="1 7">Belongs to the universal ribosomal protein uL18 family.</text>
</comment>
<dbReference type="AlphaFoldDB" id="A0A1F7K9A7"/>
<accession>A0A1F7K9A7</accession>
<keyword evidence="2 7" id="KW-0699">rRNA-binding</keyword>
<evidence type="ECO:0000256" key="4">
    <source>
        <dbReference type="ARBA" id="ARBA00022980"/>
    </source>
</evidence>
<proteinExistence type="inferred from homology"/>
<reference evidence="8 9" key="1">
    <citation type="journal article" date="2016" name="Nat. Commun.">
        <title>Thousands of microbial genomes shed light on interconnected biogeochemical processes in an aquifer system.</title>
        <authorList>
            <person name="Anantharaman K."/>
            <person name="Brown C.T."/>
            <person name="Hug L.A."/>
            <person name="Sharon I."/>
            <person name="Castelle C.J."/>
            <person name="Probst A.J."/>
            <person name="Thomas B.C."/>
            <person name="Singh A."/>
            <person name="Wilkins M.J."/>
            <person name="Karaoz U."/>
            <person name="Brodie E.L."/>
            <person name="Williams K.H."/>
            <person name="Hubbard S.S."/>
            <person name="Banfield J.F."/>
        </authorList>
    </citation>
    <scope>NUCLEOTIDE SEQUENCE [LARGE SCALE GENOMIC DNA]</scope>
</reference>
<dbReference type="GO" id="GO:0008097">
    <property type="term" value="F:5S rRNA binding"/>
    <property type="evidence" value="ECO:0007669"/>
    <property type="project" value="TreeGrafter"/>
</dbReference>
<dbReference type="HAMAP" id="MF_01337_B">
    <property type="entry name" value="Ribosomal_uL18_B"/>
    <property type="match status" value="1"/>
</dbReference>
<dbReference type="SUPFAM" id="SSF53137">
    <property type="entry name" value="Translational machinery components"/>
    <property type="match status" value="1"/>
</dbReference>
<dbReference type="CDD" id="cd00432">
    <property type="entry name" value="Ribosomal_L18_L5e"/>
    <property type="match status" value="1"/>
</dbReference>
<evidence type="ECO:0000256" key="7">
    <source>
        <dbReference type="HAMAP-Rule" id="MF_01337"/>
    </source>
</evidence>
<dbReference type="InterPro" id="IPR057268">
    <property type="entry name" value="Ribosomal_L18"/>
</dbReference>
<name>A0A1F7K9A7_9BACT</name>
<dbReference type="Proteomes" id="UP000178450">
    <property type="component" value="Unassembled WGS sequence"/>
</dbReference>
<gene>
    <name evidence="7" type="primary">rplR</name>
    <name evidence="8" type="ORF">A2209_03870</name>
</gene>
<keyword evidence="5 7" id="KW-0687">Ribonucleoprotein</keyword>
<organism evidence="8 9">
    <name type="scientific">Candidatus Roizmanbacteria bacterium RIFOXYA1_FULL_41_12</name>
    <dbReference type="NCBI Taxonomy" id="1802082"/>
    <lineage>
        <taxon>Bacteria</taxon>
        <taxon>Candidatus Roizmaniibacteriota</taxon>
    </lineage>
</organism>
<comment type="subunit">
    <text evidence="7">Part of the 50S ribosomal subunit; part of the 5S rRNA/L5/L18/L25 subcomplex. Contacts the 5S and 23S rRNAs.</text>
</comment>